<organism evidence="1 2">
    <name type="scientific">Xanthomonas campestris pv. campestris (strain B100)</name>
    <dbReference type="NCBI Taxonomy" id="509169"/>
    <lineage>
        <taxon>Bacteria</taxon>
        <taxon>Pseudomonadati</taxon>
        <taxon>Pseudomonadota</taxon>
        <taxon>Gammaproteobacteria</taxon>
        <taxon>Lysobacterales</taxon>
        <taxon>Lysobacteraceae</taxon>
        <taxon>Xanthomonas</taxon>
    </lineage>
</organism>
<reference evidence="1 2" key="1">
    <citation type="journal article" date="2008" name="J. Biotechnol.">
        <title>The genome of Xanthomonas campestris pv. campestris B100 and its use for the reconstruction of metabolic pathways involved in xanthan biosynthesis.</title>
        <authorList>
            <person name="Vorholter F.J."/>
            <person name="Schneiker S."/>
            <person name="Goesmann A."/>
            <person name="Krause L."/>
            <person name="Bekel T."/>
            <person name="Kaiser O."/>
            <person name="Linke B."/>
            <person name="Patschkowski T."/>
            <person name="Ruckert C."/>
            <person name="Schmid J."/>
            <person name="Sidhu V.K."/>
            <person name="Sieber V."/>
            <person name="Tauch A."/>
            <person name="Watt S.A."/>
            <person name="Weisshaar B."/>
            <person name="Becker A."/>
            <person name="Niehaus K."/>
            <person name="Puhler A."/>
        </authorList>
    </citation>
    <scope>NUCLEOTIDE SEQUENCE [LARGE SCALE GENOMIC DNA]</scope>
    <source>
        <strain evidence="1 2">B100</strain>
    </source>
</reference>
<evidence type="ECO:0000313" key="1">
    <source>
        <dbReference type="EMBL" id="CAP53026.1"/>
    </source>
</evidence>
<dbReference type="EMBL" id="AM920689">
    <property type="protein sequence ID" value="CAP53026.1"/>
    <property type="molecule type" value="Genomic_DNA"/>
</dbReference>
<protein>
    <submittedName>
        <fullName evidence="1">Secreted protein</fullName>
    </submittedName>
</protein>
<gene>
    <name evidence="1" type="ORF">XCCB100_3661</name>
</gene>
<dbReference type="KEGG" id="xca:xcc-b100_3661"/>
<dbReference type="AlphaFoldDB" id="B0RVD5"/>
<dbReference type="HOGENOM" id="CLU_2385386_0_0_6"/>
<accession>B0RVD5</accession>
<dbReference type="Proteomes" id="UP000001188">
    <property type="component" value="Chromosome"/>
</dbReference>
<sequence length="94" mass="10347">MSEKRRKANRRARSRKGCALAVFFHPDYTVGPGIAPDLLTFTAVLSARDRQRSARGLTRLRMHTAGGESHPALKTFVSTGEPARQFYRAASGDS</sequence>
<name>B0RVD5_XANCB</name>
<evidence type="ECO:0000313" key="2">
    <source>
        <dbReference type="Proteomes" id="UP000001188"/>
    </source>
</evidence>
<proteinExistence type="predicted"/>